<dbReference type="PANTHER" id="PTHR31672:SF13">
    <property type="entry name" value="F-BOX PROTEIN CPR30-LIKE"/>
    <property type="match status" value="1"/>
</dbReference>
<proteinExistence type="predicted"/>
<dbReference type="InterPro" id="IPR050796">
    <property type="entry name" value="SCF_F-box_component"/>
</dbReference>
<organism evidence="3 4">
    <name type="scientific">Raphanus sativus</name>
    <name type="common">Radish</name>
    <name type="synonym">Raphanus raphanistrum var. sativus</name>
    <dbReference type="NCBI Taxonomy" id="3726"/>
    <lineage>
        <taxon>Eukaryota</taxon>
        <taxon>Viridiplantae</taxon>
        <taxon>Streptophyta</taxon>
        <taxon>Embryophyta</taxon>
        <taxon>Tracheophyta</taxon>
        <taxon>Spermatophyta</taxon>
        <taxon>Magnoliopsida</taxon>
        <taxon>eudicotyledons</taxon>
        <taxon>Gunneridae</taxon>
        <taxon>Pentapetalae</taxon>
        <taxon>rosids</taxon>
        <taxon>malvids</taxon>
        <taxon>Brassicales</taxon>
        <taxon>Brassicaceae</taxon>
        <taxon>Brassiceae</taxon>
        <taxon>Raphanus</taxon>
    </lineage>
</organism>
<dbReference type="Pfam" id="PF07734">
    <property type="entry name" value="FBA_1"/>
    <property type="match status" value="1"/>
</dbReference>
<dbReference type="InterPro" id="IPR017451">
    <property type="entry name" value="F-box-assoc_interact_dom"/>
</dbReference>
<feature type="non-terminal residue" evidence="4">
    <location>
        <position position="1"/>
    </location>
</feature>
<dbReference type="KEGG" id="rsz:108845334"/>
<evidence type="ECO:0000313" key="4">
    <source>
        <dbReference type="RefSeq" id="XP_056857698.1"/>
    </source>
</evidence>
<dbReference type="OrthoDB" id="591557at2759"/>
<name>A0A9W3D1T6_RAPSA</name>
<keyword evidence="3" id="KW-1185">Reference proteome</keyword>
<evidence type="ECO:0000256" key="1">
    <source>
        <dbReference type="SAM" id="MobiDB-lite"/>
    </source>
</evidence>
<feature type="domain" description="F-box associated beta-propeller type 1" evidence="2">
    <location>
        <begin position="102"/>
        <end position="301"/>
    </location>
</feature>
<dbReference type="RefSeq" id="XP_056857698.1">
    <property type="nucleotide sequence ID" value="XM_057001718.1"/>
</dbReference>
<feature type="compositionally biased region" description="Basic and acidic residues" evidence="1">
    <location>
        <begin position="44"/>
        <end position="63"/>
    </location>
</feature>
<sequence>VEFKFEKRTYILPVEKCGGDTRTVFTYKVTRIMGQAKINRSNKPKPEADRSAKDATERHQHCRSDQYRDGINVELIYPLKSVISLVDKNGEIFEVTVEQCRGIWVQLVGISNGLVCISPHEDEDVVSLYNPTTKESKLLLPQSVPSRYRENFQSYGFGFDHLTDDYKVVKLVSDRHNFLYACVYSLKSNSWRWICDLSYQRINRSRRPGVNLNGVIHWVVFTRGNHKQRLILAFDIITEEFREMPFPDEEAEDCPNSFKDFVVGNLNERLCVVNSCRELLHDDIWVMNEFGVASSWTRIRISLLHRLMKPVCTSTKNSAEVLLVLLGGDMVLYNFERFHVENTYVESLISPNSYGFDN</sequence>
<dbReference type="NCBIfam" id="TIGR01640">
    <property type="entry name" value="F_box_assoc_1"/>
    <property type="match status" value="1"/>
</dbReference>
<accession>A0A9W3D1T6</accession>
<dbReference type="PANTHER" id="PTHR31672">
    <property type="entry name" value="BNACNNG10540D PROTEIN"/>
    <property type="match status" value="1"/>
</dbReference>
<dbReference type="GeneID" id="108845334"/>
<dbReference type="Proteomes" id="UP000504610">
    <property type="component" value="Unplaced"/>
</dbReference>
<feature type="region of interest" description="Disordered" evidence="1">
    <location>
        <begin position="36"/>
        <end position="63"/>
    </location>
</feature>
<dbReference type="AlphaFoldDB" id="A0A9W3D1T6"/>
<protein>
    <submittedName>
        <fullName evidence="4">F-box/kelch-repeat protein At3g06240-like</fullName>
    </submittedName>
</protein>
<evidence type="ECO:0000259" key="2">
    <source>
        <dbReference type="Pfam" id="PF07734"/>
    </source>
</evidence>
<evidence type="ECO:0000313" key="3">
    <source>
        <dbReference type="Proteomes" id="UP000504610"/>
    </source>
</evidence>
<dbReference type="InterPro" id="IPR006527">
    <property type="entry name" value="F-box-assoc_dom_typ1"/>
</dbReference>
<reference evidence="4" key="1">
    <citation type="submission" date="2025-08" db="UniProtKB">
        <authorList>
            <consortium name="RefSeq"/>
        </authorList>
    </citation>
    <scope>IDENTIFICATION</scope>
    <source>
        <tissue evidence="4">Leaf</tissue>
    </source>
</reference>
<gene>
    <name evidence="4" type="primary">LOC108845334</name>
</gene>